<dbReference type="Proteomes" id="UP000240527">
    <property type="component" value="Chromosome"/>
</dbReference>
<evidence type="ECO:0000313" key="6">
    <source>
        <dbReference type="Proteomes" id="UP000240527"/>
    </source>
</evidence>
<accession>A0ABN5IUH7</accession>
<name>A0ABN5IUH7_9CAUL</name>
<dbReference type="InterPro" id="IPR024930">
    <property type="entry name" value="Skp_dom_sf"/>
</dbReference>
<dbReference type="PANTHER" id="PTHR35089">
    <property type="entry name" value="CHAPERONE PROTEIN SKP"/>
    <property type="match status" value="1"/>
</dbReference>
<evidence type="ECO:0000256" key="1">
    <source>
        <dbReference type="ARBA" id="ARBA00009091"/>
    </source>
</evidence>
<dbReference type="SMART" id="SM00935">
    <property type="entry name" value="OmpH"/>
    <property type="match status" value="1"/>
</dbReference>
<evidence type="ECO:0000256" key="2">
    <source>
        <dbReference type="ARBA" id="ARBA00022729"/>
    </source>
</evidence>
<reference evidence="5 6" key="1">
    <citation type="journal article" date="2015" name="Biotechnol. Bioeng.">
        <title>Genome sequence and phenotypic characterization of Caulobacter segnis.</title>
        <authorList>
            <person name="Patel S."/>
            <person name="Fletcher B."/>
            <person name="Scott D.C."/>
            <person name="Ely B."/>
        </authorList>
    </citation>
    <scope>NUCLEOTIDE SEQUENCE [LARGE SCALE GENOMIC DNA]</scope>
    <source>
        <strain evidence="5 6">TK0059</strain>
    </source>
</reference>
<dbReference type="Gene3D" id="3.30.910.20">
    <property type="entry name" value="Skp domain"/>
    <property type="match status" value="1"/>
</dbReference>
<organism evidence="5 6">
    <name type="scientific">Caulobacter segnis</name>
    <dbReference type="NCBI Taxonomy" id="88688"/>
    <lineage>
        <taxon>Bacteria</taxon>
        <taxon>Pseudomonadati</taxon>
        <taxon>Pseudomonadota</taxon>
        <taxon>Alphaproteobacteria</taxon>
        <taxon>Caulobacterales</taxon>
        <taxon>Caulobacteraceae</taxon>
        <taxon>Caulobacter</taxon>
    </lineage>
</organism>
<comment type="similarity">
    <text evidence="1">Belongs to the Skp family.</text>
</comment>
<dbReference type="InterPro" id="IPR005632">
    <property type="entry name" value="Chaperone_Skp"/>
</dbReference>
<keyword evidence="6" id="KW-1185">Reference proteome</keyword>
<feature type="chain" id="PRO_5046490844" evidence="4">
    <location>
        <begin position="24"/>
        <end position="212"/>
    </location>
</feature>
<dbReference type="SUPFAM" id="SSF111384">
    <property type="entry name" value="OmpH-like"/>
    <property type="match status" value="1"/>
</dbReference>
<evidence type="ECO:0000256" key="3">
    <source>
        <dbReference type="SAM" id="Coils"/>
    </source>
</evidence>
<evidence type="ECO:0000256" key="4">
    <source>
        <dbReference type="SAM" id="SignalP"/>
    </source>
</evidence>
<dbReference type="RefSeq" id="WP_013079319.1">
    <property type="nucleotide sequence ID" value="NZ_CP027850.1"/>
</dbReference>
<feature type="coiled-coil region" evidence="3">
    <location>
        <begin position="75"/>
        <end position="109"/>
    </location>
</feature>
<protein>
    <submittedName>
        <fullName evidence="5">OmpH family outer membrane protein</fullName>
    </submittedName>
</protein>
<proteinExistence type="inferred from homology"/>
<keyword evidence="3" id="KW-0175">Coiled coil</keyword>
<sequence>MSKFLSAAAYSVVALAIATSASAQTAPAAAPAAPAVTHGPALPGVCIFSDKRAVGQSLVGKAVDARLKTIAQQVQAELNGERTALETEAKALEAKRATLAQDAQEQQGAALQVKANAWQRKAQLRQKEYEATEQKALSRVYQELDTPIRQVYQTQKCSLLLDRDSVMLANPAMDITDGVVAALDARIKTLTFDRERLDQQVPGAQALQPTNK</sequence>
<gene>
    <name evidence="5" type="ORF">B7G68_11270</name>
</gene>
<keyword evidence="2 4" id="KW-0732">Signal</keyword>
<dbReference type="EMBL" id="CP027850">
    <property type="protein sequence ID" value="AVQ02377.1"/>
    <property type="molecule type" value="Genomic_DNA"/>
</dbReference>
<dbReference type="PANTHER" id="PTHR35089:SF1">
    <property type="entry name" value="CHAPERONE PROTEIN SKP"/>
    <property type="match status" value="1"/>
</dbReference>
<evidence type="ECO:0000313" key="5">
    <source>
        <dbReference type="EMBL" id="AVQ02377.1"/>
    </source>
</evidence>
<dbReference type="Pfam" id="PF03938">
    <property type="entry name" value="OmpH"/>
    <property type="match status" value="1"/>
</dbReference>
<feature type="signal peptide" evidence="4">
    <location>
        <begin position="1"/>
        <end position="23"/>
    </location>
</feature>